<comment type="caution">
    <text evidence="2">The sequence shown here is derived from an EMBL/GenBank/DDBJ whole genome shotgun (WGS) entry which is preliminary data.</text>
</comment>
<dbReference type="AlphaFoldDB" id="A0A8S1XAL7"/>
<evidence type="ECO:0000313" key="3">
    <source>
        <dbReference type="Proteomes" id="UP000683925"/>
    </source>
</evidence>
<evidence type="ECO:0000256" key="1">
    <source>
        <dbReference type="SAM" id="Coils"/>
    </source>
</evidence>
<sequence>MIIILIKFLQQIAMKRFKSHAQAQTNQQGNIQELNKSLDPSKQQQKQFTKLDYQYERKDSLSFLKTKNFKLVISVFQIKIINLIKLKIALFLIKIQQDECKEEQSRYDNRLNNRRGEIKKLQIKLNNLVSQLQSLQRNEFHVQNQLNLQFDAVEHWCRIILKEFLICDRINNIQKFQGENSVQGKKLFQQIQSS</sequence>
<name>A0A8S1XAL7_PAROT</name>
<protein>
    <submittedName>
        <fullName evidence="2">Uncharacterized protein</fullName>
    </submittedName>
</protein>
<evidence type="ECO:0000313" key="2">
    <source>
        <dbReference type="EMBL" id="CAD8197883.1"/>
    </source>
</evidence>
<accession>A0A8S1XAL7</accession>
<dbReference type="EMBL" id="CAJJDP010000115">
    <property type="protein sequence ID" value="CAD8197883.1"/>
    <property type="molecule type" value="Genomic_DNA"/>
</dbReference>
<gene>
    <name evidence="2" type="ORF">POCTA_138.1.T1150125</name>
</gene>
<keyword evidence="1" id="KW-0175">Coiled coil</keyword>
<feature type="coiled-coil region" evidence="1">
    <location>
        <begin position="111"/>
        <end position="138"/>
    </location>
</feature>
<keyword evidence="3" id="KW-1185">Reference proteome</keyword>
<reference evidence="2" key="1">
    <citation type="submission" date="2021-01" db="EMBL/GenBank/DDBJ databases">
        <authorList>
            <consortium name="Genoscope - CEA"/>
            <person name="William W."/>
        </authorList>
    </citation>
    <scope>NUCLEOTIDE SEQUENCE</scope>
</reference>
<dbReference type="Proteomes" id="UP000683925">
    <property type="component" value="Unassembled WGS sequence"/>
</dbReference>
<organism evidence="2 3">
    <name type="scientific">Paramecium octaurelia</name>
    <dbReference type="NCBI Taxonomy" id="43137"/>
    <lineage>
        <taxon>Eukaryota</taxon>
        <taxon>Sar</taxon>
        <taxon>Alveolata</taxon>
        <taxon>Ciliophora</taxon>
        <taxon>Intramacronucleata</taxon>
        <taxon>Oligohymenophorea</taxon>
        <taxon>Peniculida</taxon>
        <taxon>Parameciidae</taxon>
        <taxon>Paramecium</taxon>
    </lineage>
</organism>
<proteinExistence type="predicted"/>